<keyword evidence="1" id="KW-1133">Transmembrane helix</keyword>
<dbReference type="InterPro" id="IPR019713">
    <property type="entry name" value="Memb_YlaC"/>
</dbReference>
<gene>
    <name evidence="2" type="ORF">HH682_08700</name>
</gene>
<feature type="transmembrane region" description="Helical" evidence="1">
    <location>
        <begin position="62"/>
        <end position="82"/>
    </location>
</feature>
<name>A0ABS5SWU7_9GAMM</name>
<accession>A0ABS5SWU7</accession>
<proteinExistence type="predicted"/>
<evidence type="ECO:0008006" key="4">
    <source>
        <dbReference type="Google" id="ProtNLM"/>
    </source>
</evidence>
<evidence type="ECO:0000313" key="3">
    <source>
        <dbReference type="Proteomes" id="UP000790096"/>
    </source>
</evidence>
<feature type="transmembrane region" description="Helical" evidence="1">
    <location>
        <begin position="37"/>
        <end position="55"/>
    </location>
</feature>
<evidence type="ECO:0000313" key="2">
    <source>
        <dbReference type="EMBL" id="MBT0724514.1"/>
    </source>
</evidence>
<organism evidence="2 3">
    <name type="scientific">Rosenbergiella gaditana</name>
    <dbReference type="NCBI Taxonomy" id="2726987"/>
    <lineage>
        <taxon>Bacteria</taxon>
        <taxon>Pseudomonadati</taxon>
        <taxon>Pseudomonadota</taxon>
        <taxon>Gammaproteobacteria</taxon>
        <taxon>Enterobacterales</taxon>
        <taxon>Erwiniaceae</taxon>
        <taxon>Rosenbergiella</taxon>
    </lineage>
</organism>
<keyword evidence="3" id="KW-1185">Reference proteome</keyword>
<reference evidence="2 3" key="1">
    <citation type="submission" date="2020-04" db="EMBL/GenBank/DDBJ databases">
        <title>Genome sequencing of Rosenbergiella species.</title>
        <authorList>
            <person name="Alvarez-Perez S."/>
            <person name="Lievens B."/>
        </authorList>
    </citation>
    <scope>NUCLEOTIDE SEQUENCE [LARGE SCALE GENOMIC DNA]</scope>
    <source>
        <strain evidence="2 3">S61</strain>
    </source>
</reference>
<evidence type="ECO:0000256" key="1">
    <source>
        <dbReference type="SAM" id="Phobius"/>
    </source>
</evidence>
<protein>
    <recommendedName>
        <fullName evidence="4">Inner membrane protein YlaC</fullName>
    </recommendedName>
</protein>
<keyword evidence="1" id="KW-0812">Transmembrane</keyword>
<sequence length="151" mass="17867">MSTVQEILQRELTRINLEEKRDDKLIFDPRFVFEKKGLYAIMLGMFILTLGLLIYSDIFSRLDVWICVAIFILLNGFFFFHITPSYHLDDIDKIAWKNCYTGEWYREVPVRSAVIDQILNSDRVSDQSKNEIHRLQALGAEIFFRDLAKMH</sequence>
<comment type="caution">
    <text evidence="2">The sequence shown here is derived from an EMBL/GenBank/DDBJ whole genome shotgun (WGS) entry which is preliminary data.</text>
</comment>
<dbReference type="EMBL" id="JABBFR010000010">
    <property type="protein sequence ID" value="MBT0724514.1"/>
    <property type="molecule type" value="Genomic_DNA"/>
</dbReference>
<keyword evidence="1" id="KW-0472">Membrane</keyword>
<dbReference type="Proteomes" id="UP000790096">
    <property type="component" value="Unassembled WGS sequence"/>
</dbReference>
<dbReference type="RefSeq" id="WP_214237187.1">
    <property type="nucleotide sequence ID" value="NZ_JABBFR010000010.1"/>
</dbReference>
<dbReference type="Pfam" id="PF10777">
    <property type="entry name" value="YlaC"/>
    <property type="match status" value="1"/>
</dbReference>